<dbReference type="Proteomes" id="UP000430634">
    <property type="component" value="Unassembled WGS sequence"/>
</dbReference>
<feature type="coiled-coil region" evidence="1">
    <location>
        <begin position="147"/>
        <end position="181"/>
    </location>
</feature>
<dbReference type="InterPro" id="IPR050739">
    <property type="entry name" value="MFP"/>
</dbReference>
<dbReference type="InterPro" id="IPR058647">
    <property type="entry name" value="BSH_CzcB-like"/>
</dbReference>
<proteinExistence type="predicted"/>
<dbReference type="Proteomes" id="UP000622638">
    <property type="component" value="Unassembled WGS sequence"/>
</dbReference>
<dbReference type="PANTHER" id="PTHR30386">
    <property type="entry name" value="MEMBRANE FUSION SUBUNIT OF EMRAB-TOLC MULTIDRUG EFFLUX PUMP"/>
    <property type="match status" value="1"/>
</dbReference>
<dbReference type="RefSeq" id="WP_155469636.1">
    <property type="nucleotide sequence ID" value="NZ_BMKG01000002.1"/>
</dbReference>
<evidence type="ECO:0000256" key="1">
    <source>
        <dbReference type="SAM" id="Coils"/>
    </source>
</evidence>
<evidence type="ECO:0000256" key="2">
    <source>
        <dbReference type="SAM" id="Phobius"/>
    </source>
</evidence>
<comment type="caution">
    <text evidence="6">The sequence shown here is derived from an EMBL/GenBank/DDBJ whole genome shotgun (WGS) entry which is preliminary data.</text>
</comment>
<dbReference type="InterPro" id="IPR058982">
    <property type="entry name" value="Beta-barrel_AprE"/>
</dbReference>
<reference evidence="6 7" key="3">
    <citation type="submission" date="2019-11" db="EMBL/GenBank/DDBJ databases">
        <title>Type strains purchased from KCTC, JCM and DSMZ.</title>
        <authorList>
            <person name="Lu H."/>
        </authorList>
    </citation>
    <scope>NUCLEOTIDE SEQUENCE [LARGE SCALE GENOMIC DNA]</scope>
    <source>
        <strain evidence="6 7">KCTC 52429</strain>
    </source>
</reference>
<gene>
    <name evidence="5" type="ORF">GCM10011572_05570</name>
    <name evidence="6" type="ORF">GM672_06115</name>
</gene>
<reference evidence="5" key="1">
    <citation type="journal article" date="2014" name="Int. J. Syst. Evol. Microbiol.">
        <title>Complete genome of a new Firmicutes species belonging to the dominant human colonic microbiota ('Ruminococcus bicirculans') reveals two chromosomes and a selective capacity to utilize plant glucans.</title>
        <authorList>
            <consortium name="NISC Comparative Sequencing Program"/>
            <person name="Wegmann U."/>
            <person name="Louis P."/>
            <person name="Goesmann A."/>
            <person name="Henrissat B."/>
            <person name="Duncan S.H."/>
            <person name="Flint H.J."/>
        </authorList>
    </citation>
    <scope>NUCLEOTIDE SEQUENCE</scope>
    <source>
        <strain evidence="5">CGMCC 1.15931</strain>
    </source>
</reference>
<dbReference type="EMBL" id="BMKG01000002">
    <property type="protein sequence ID" value="GGB86491.1"/>
    <property type="molecule type" value="Genomic_DNA"/>
</dbReference>
<evidence type="ECO:0000259" key="3">
    <source>
        <dbReference type="Pfam" id="PF25973"/>
    </source>
</evidence>
<dbReference type="Gene3D" id="2.40.50.100">
    <property type="match status" value="2"/>
</dbReference>
<keyword evidence="8" id="KW-1185">Reference proteome</keyword>
<dbReference type="EMBL" id="WNKZ01000010">
    <property type="protein sequence ID" value="MTV52309.1"/>
    <property type="molecule type" value="Genomic_DNA"/>
</dbReference>
<keyword evidence="2" id="KW-0472">Membrane</keyword>
<keyword evidence="1" id="KW-0175">Coiled coil</keyword>
<accession>A0A6I3STH6</accession>
<dbReference type="PRINTS" id="PR01490">
    <property type="entry name" value="RTXTOXIND"/>
</dbReference>
<evidence type="ECO:0000313" key="8">
    <source>
        <dbReference type="Proteomes" id="UP000622638"/>
    </source>
</evidence>
<feature type="domain" description="AprE-like beta-barrel" evidence="4">
    <location>
        <begin position="322"/>
        <end position="412"/>
    </location>
</feature>
<dbReference type="OrthoDB" id="9775513at2"/>
<dbReference type="PANTHER" id="PTHR30386:SF28">
    <property type="entry name" value="EXPORTED PROTEIN"/>
    <property type="match status" value="1"/>
</dbReference>
<organism evidence="6 7">
    <name type="scientific">Pseudoduganella buxea</name>
    <dbReference type="NCBI Taxonomy" id="1949069"/>
    <lineage>
        <taxon>Bacteria</taxon>
        <taxon>Pseudomonadati</taxon>
        <taxon>Pseudomonadota</taxon>
        <taxon>Betaproteobacteria</taxon>
        <taxon>Burkholderiales</taxon>
        <taxon>Oxalobacteraceae</taxon>
        <taxon>Telluria group</taxon>
        <taxon>Pseudoduganella</taxon>
    </lineage>
</organism>
<dbReference type="Pfam" id="PF26002">
    <property type="entry name" value="Beta-barrel_AprE"/>
    <property type="match status" value="1"/>
</dbReference>
<keyword evidence="2" id="KW-1133">Transmembrane helix</keyword>
<name>A0A6I3STH6_9BURK</name>
<evidence type="ECO:0000313" key="5">
    <source>
        <dbReference type="EMBL" id="GGB86491.1"/>
    </source>
</evidence>
<protein>
    <submittedName>
        <fullName evidence="6">HlyD family efflux transporter periplasmic adaptor subunit</fullName>
    </submittedName>
    <submittedName>
        <fullName evidence="5">Secretion protein</fullName>
    </submittedName>
</protein>
<reference evidence="8" key="2">
    <citation type="journal article" date="2019" name="Int. J. Syst. Evol. Microbiol.">
        <title>The Global Catalogue of Microorganisms (GCM) 10K type strain sequencing project: providing services to taxonomists for standard genome sequencing and annotation.</title>
        <authorList>
            <consortium name="The Broad Institute Genomics Platform"/>
            <consortium name="The Broad Institute Genome Sequencing Center for Infectious Disease"/>
            <person name="Wu L."/>
            <person name="Ma J."/>
        </authorList>
    </citation>
    <scope>NUCLEOTIDE SEQUENCE [LARGE SCALE GENOMIC DNA]</scope>
    <source>
        <strain evidence="8">CGMCC 1.15931</strain>
    </source>
</reference>
<evidence type="ECO:0000259" key="4">
    <source>
        <dbReference type="Pfam" id="PF26002"/>
    </source>
</evidence>
<feature type="transmembrane region" description="Helical" evidence="2">
    <location>
        <begin position="41"/>
        <end position="62"/>
    </location>
</feature>
<dbReference type="AlphaFoldDB" id="A0A6I3STH6"/>
<sequence>MDGSGRDGRDDEPGLSLFRAEVLRAQQASWLGTVLVKPRALHWWFAGLAALTTVLVVAVLCLGSYTKRARVPGWLVPAQGMVRVFAPRAAVATGIFVQEGSVVTQGQQLATLSTEELSMALGETQAHVVRALAAQRDSLAAEGERNRELLRQQRATMAERIAALRREEQNMQREIGLQKSRVTMARQWEARLRELQKLGFVLEHQVREAAADVVEQAARHEGAERNLIALGRERAALEGEMRDIPVRQAAQEELVKRNIAATARELAETEARRALSIVAPQAGTVTAIHATPGATVTPGMPLLSIVPRGAILQAHLYAPSGAVGFVRAGQRVLLRYRAYPYQKFGHYRGVIRSVSRSAIEPADLPAPFATGAQGAAAETRYRIVVALDRQQVTAYGKAVPLQPGMQLDAEILLDRRKLYEWVLEPLFTLTGTVQ</sequence>
<dbReference type="Pfam" id="PF25973">
    <property type="entry name" value="BSH_CzcB"/>
    <property type="match status" value="1"/>
</dbReference>
<evidence type="ECO:0000313" key="7">
    <source>
        <dbReference type="Proteomes" id="UP000430634"/>
    </source>
</evidence>
<keyword evidence="2" id="KW-0812">Transmembrane</keyword>
<feature type="domain" description="CzcB-like barrel-sandwich hybrid" evidence="3">
    <location>
        <begin position="82"/>
        <end position="299"/>
    </location>
</feature>
<evidence type="ECO:0000313" key="6">
    <source>
        <dbReference type="EMBL" id="MTV52309.1"/>
    </source>
</evidence>
<reference evidence="5" key="4">
    <citation type="submission" date="2024-05" db="EMBL/GenBank/DDBJ databases">
        <authorList>
            <person name="Sun Q."/>
            <person name="Zhou Y."/>
        </authorList>
    </citation>
    <scope>NUCLEOTIDE SEQUENCE</scope>
    <source>
        <strain evidence="5">CGMCC 1.15931</strain>
    </source>
</reference>